<evidence type="ECO:0000313" key="1">
    <source>
        <dbReference type="EMBL" id="KAK4200248.1"/>
    </source>
</evidence>
<evidence type="ECO:0000313" key="2">
    <source>
        <dbReference type="Proteomes" id="UP001303160"/>
    </source>
</evidence>
<accession>A0AAN6XHE8</accession>
<keyword evidence="2" id="KW-1185">Reference proteome</keyword>
<dbReference type="AlphaFoldDB" id="A0AAN6XHE8"/>
<dbReference type="Proteomes" id="UP001303160">
    <property type="component" value="Unassembled WGS sequence"/>
</dbReference>
<proteinExistence type="predicted"/>
<dbReference type="EMBL" id="MU863922">
    <property type="protein sequence ID" value="KAK4200248.1"/>
    <property type="molecule type" value="Genomic_DNA"/>
</dbReference>
<reference evidence="1" key="1">
    <citation type="journal article" date="2023" name="Mol. Phylogenet. Evol.">
        <title>Genome-scale phylogeny and comparative genomics of the fungal order Sordariales.</title>
        <authorList>
            <person name="Hensen N."/>
            <person name="Bonometti L."/>
            <person name="Westerberg I."/>
            <person name="Brannstrom I.O."/>
            <person name="Guillou S."/>
            <person name="Cros-Aarteil S."/>
            <person name="Calhoun S."/>
            <person name="Haridas S."/>
            <person name="Kuo A."/>
            <person name="Mondo S."/>
            <person name="Pangilinan J."/>
            <person name="Riley R."/>
            <person name="LaButti K."/>
            <person name="Andreopoulos B."/>
            <person name="Lipzen A."/>
            <person name="Chen C."/>
            <person name="Yan M."/>
            <person name="Daum C."/>
            <person name="Ng V."/>
            <person name="Clum A."/>
            <person name="Steindorff A."/>
            <person name="Ohm R.A."/>
            <person name="Martin F."/>
            <person name="Silar P."/>
            <person name="Natvig D.O."/>
            <person name="Lalanne C."/>
            <person name="Gautier V."/>
            <person name="Ament-Velasquez S.L."/>
            <person name="Kruys A."/>
            <person name="Hutchinson M.I."/>
            <person name="Powell A.J."/>
            <person name="Barry K."/>
            <person name="Miller A.N."/>
            <person name="Grigoriev I.V."/>
            <person name="Debuchy R."/>
            <person name="Gladieux P."/>
            <person name="Hiltunen Thoren M."/>
            <person name="Johannesson H."/>
        </authorList>
    </citation>
    <scope>NUCLEOTIDE SEQUENCE</scope>
    <source>
        <strain evidence="1">CBS 315.58</strain>
    </source>
</reference>
<sequence>MPESQCPNKCNGGKTPEGRECTLCNPGGNSSVLAAVPRFKVPSASGPQSCFLWFQSMDQLAVGRIECRTVQGRPYVNSSSRRIKKQISTGSLDHWVHRLRVDLLARDERIRSGALEVSSPTSETIPRRYLGLLRPWLHQHPYRRAHSGSRTHHSRGKLANASRRGCKTTIVVGAANDAAFHRLKRSYELRRVEAARIERITEDIILDQAELECLTRHPARFPIARSAGFCSPPPPSLVACYCTLAPTQIPEYSGRGAKSNKQAKRPRTDRSKDHKQCAVCTMNGHVVDNCFYAFPEIKPRDFRASKSWSTLAKFRIDNNIGGQSTDQLAAPNRSTGPTLWSYLIYCLV</sequence>
<organism evidence="1 2">
    <name type="scientific">Triangularia verruculosa</name>
    <dbReference type="NCBI Taxonomy" id="2587418"/>
    <lineage>
        <taxon>Eukaryota</taxon>
        <taxon>Fungi</taxon>
        <taxon>Dikarya</taxon>
        <taxon>Ascomycota</taxon>
        <taxon>Pezizomycotina</taxon>
        <taxon>Sordariomycetes</taxon>
        <taxon>Sordariomycetidae</taxon>
        <taxon>Sordariales</taxon>
        <taxon>Podosporaceae</taxon>
        <taxon>Triangularia</taxon>
    </lineage>
</organism>
<comment type="caution">
    <text evidence="1">The sequence shown here is derived from an EMBL/GenBank/DDBJ whole genome shotgun (WGS) entry which is preliminary data.</text>
</comment>
<gene>
    <name evidence="1" type="ORF">QBC40DRAFT_348842</name>
</gene>
<reference evidence="1" key="2">
    <citation type="submission" date="2023-05" db="EMBL/GenBank/DDBJ databases">
        <authorList>
            <consortium name="Lawrence Berkeley National Laboratory"/>
            <person name="Steindorff A."/>
            <person name="Hensen N."/>
            <person name="Bonometti L."/>
            <person name="Westerberg I."/>
            <person name="Brannstrom I.O."/>
            <person name="Guillou S."/>
            <person name="Cros-Aarteil S."/>
            <person name="Calhoun S."/>
            <person name="Haridas S."/>
            <person name="Kuo A."/>
            <person name="Mondo S."/>
            <person name="Pangilinan J."/>
            <person name="Riley R."/>
            <person name="Labutti K."/>
            <person name="Andreopoulos B."/>
            <person name="Lipzen A."/>
            <person name="Chen C."/>
            <person name="Yanf M."/>
            <person name="Daum C."/>
            <person name="Ng V."/>
            <person name="Clum A."/>
            <person name="Ohm R."/>
            <person name="Martin F."/>
            <person name="Silar P."/>
            <person name="Natvig D."/>
            <person name="Lalanne C."/>
            <person name="Gautier V."/>
            <person name="Ament-Velasquez S.L."/>
            <person name="Kruys A."/>
            <person name="Hutchinson M.I."/>
            <person name="Powell A.J."/>
            <person name="Barry K."/>
            <person name="Miller A.N."/>
            <person name="Grigoriev I.V."/>
            <person name="Debuchy R."/>
            <person name="Gladieux P."/>
            <person name="Thoren M.H."/>
            <person name="Johannesson H."/>
        </authorList>
    </citation>
    <scope>NUCLEOTIDE SEQUENCE</scope>
    <source>
        <strain evidence="1">CBS 315.58</strain>
    </source>
</reference>
<protein>
    <submittedName>
        <fullName evidence="1">Uncharacterized protein</fullName>
    </submittedName>
</protein>
<name>A0AAN6XHE8_9PEZI</name>